<dbReference type="InterPro" id="IPR036640">
    <property type="entry name" value="ABC1_TM_sf"/>
</dbReference>
<feature type="non-terminal residue" evidence="8">
    <location>
        <position position="436"/>
    </location>
</feature>
<evidence type="ECO:0000256" key="3">
    <source>
        <dbReference type="ARBA" id="ARBA00022840"/>
    </source>
</evidence>
<gene>
    <name evidence="8" type="ORF">LPJ61_006517</name>
</gene>
<proteinExistence type="predicted"/>
<dbReference type="GO" id="GO:0016887">
    <property type="term" value="F:ATP hydrolysis activity"/>
    <property type="evidence" value="ECO:0007669"/>
    <property type="project" value="InterPro"/>
</dbReference>
<evidence type="ECO:0000256" key="6">
    <source>
        <dbReference type="SAM" id="MobiDB-lite"/>
    </source>
</evidence>
<organism evidence="8 9">
    <name type="scientific">Coemansia biformis</name>
    <dbReference type="NCBI Taxonomy" id="1286918"/>
    <lineage>
        <taxon>Eukaryota</taxon>
        <taxon>Fungi</taxon>
        <taxon>Fungi incertae sedis</taxon>
        <taxon>Zoopagomycota</taxon>
        <taxon>Kickxellomycotina</taxon>
        <taxon>Kickxellomycetes</taxon>
        <taxon>Kickxellales</taxon>
        <taxon>Kickxellaceae</taxon>
        <taxon>Coemansia</taxon>
    </lineage>
</organism>
<dbReference type="SUPFAM" id="SSF90123">
    <property type="entry name" value="ABC transporter transmembrane region"/>
    <property type="match status" value="1"/>
</dbReference>
<dbReference type="GO" id="GO:0005524">
    <property type="term" value="F:ATP binding"/>
    <property type="evidence" value="ECO:0007669"/>
    <property type="project" value="UniProtKB-KW"/>
</dbReference>
<dbReference type="InterPro" id="IPR027417">
    <property type="entry name" value="P-loop_NTPase"/>
</dbReference>
<dbReference type="SUPFAM" id="SSF52540">
    <property type="entry name" value="P-loop containing nucleoside triphosphate hydrolases"/>
    <property type="match status" value="1"/>
</dbReference>
<evidence type="ECO:0000313" key="9">
    <source>
        <dbReference type="Proteomes" id="UP001143981"/>
    </source>
</evidence>
<keyword evidence="4" id="KW-1133">Transmembrane helix</keyword>
<keyword evidence="1" id="KW-0812">Transmembrane</keyword>
<accession>A0A9W7XQC1</accession>
<name>A0A9W7XQC1_9FUNG</name>
<dbReference type="InterPro" id="IPR003439">
    <property type="entry name" value="ABC_transporter-like_ATP-bd"/>
</dbReference>
<feature type="domain" description="ABC transporter" evidence="7">
    <location>
        <begin position="278"/>
        <end position="369"/>
    </location>
</feature>
<dbReference type="Proteomes" id="UP001143981">
    <property type="component" value="Unassembled WGS sequence"/>
</dbReference>
<evidence type="ECO:0000256" key="5">
    <source>
        <dbReference type="ARBA" id="ARBA00023136"/>
    </source>
</evidence>
<feature type="region of interest" description="Disordered" evidence="6">
    <location>
        <begin position="383"/>
        <end position="407"/>
    </location>
</feature>
<dbReference type="GO" id="GO:0016020">
    <property type="term" value="C:membrane"/>
    <property type="evidence" value="ECO:0007669"/>
    <property type="project" value="InterPro"/>
</dbReference>
<dbReference type="PANTHER" id="PTHR24223">
    <property type="entry name" value="ATP-BINDING CASSETTE SUB-FAMILY C"/>
    <property type="match status" value="1"/>
</dbReference>
<dbReference type="Pfam" id="PF00005">
    <property type="entry name" value="ABC_tran"/>
    <property type="match status" value="1"/>
</dbReference>
<comment type="caution">
    <text evidence="8">The sequence shown here is derived from an EMBL/GenBank/DDBJ whole genome shotgun (WGS) entry which is preliminary data.</text>
</comment>
<keyword evidence="9" id="KW-1185">Reference proteome</keyword>
<dbReference type="OrthoDB" id="6500128at2759"/>
<keyword evidence="5" id="KW-0472">Membrane</keyword>
<evidence type="ECO:0000313" key="8">
    <source>
        <dbReference type="EMBL" id="KAJ1718679.1"/>
    </source>
</evidence>
<evidence type="ECO:0000256" key="4">
    <source>
        <dbReference type="ARBA" id="ARBA00022989"/>
    </source>
</evidence>
<reference evidence="8" key="1">
    <citation type="submission" date="2022-07" db="EMBL/GenBank/DDBJ databases">
        <title>Phylogenomic reconstructions and comparative analyses of Kickxellomycotina fungi.</title>
        <authorList>
            <person name="Reynolds N.K."/>
            <person name="Stajich J.E."/>
            <person name="Barry K."/>
            <person name="Grigoriev I.V."/>
            <person name="Crous P."/>
            <person name="Smith M.E."/>
        </authorList>
    </citation>
    <scope>NUCLEOTIDE SEQUENCE</scope>
    <source>
        <strain evidence="8">BCRC 34381</strain>
    </source>
</reference>
<evidence type="ECO:0000256" key="2">
    <source>
        <dbReference type="ARBA" id="ARBA00022741"/>
    </source>
</evidence>
<evidence type="ECO:0000256" key="1">
    <source>
        <dbReference type="ARBA" id="ARBA00022692"/>
    </source>
</evidence>
<dbReference type="Gene3D" id="3.40.50.300">
    <property type="entry name" value="P-loop containing nucleotide triphosphate hydrolases"/>
    <property type="match status" value="1"/>
</dbReference>
<sequence>MLLDTHLLEKRIKGAFIQSTIRAPMLFFDSTTRQHVSSAYNNGAEAVAAKVLEHFVDNLADTISGVFSIYLVIRGAPQLLLAIPLVALTAVKRNAIIDPVQRMLSRIYRETDVDRSRTSDIVADGRRMIRLFGVGSYFTSHHTQDNDEDARITLPIDEVKVLSASLEEFCDDIAQMVCSWLLVLQTHITNVGIDASAYETYQQLVHDLILGVSVIVSFPSNLRSFSDSISVYRKYIIVEPEALYVVEDCRPAPSWPQAGKIEFRDFTLHYREDLPPALEGINLAINPGEKIGIVGRTGAGKSTLAKSLFRLVHGTTSGSILVDGQDINAMGIGDLRPRLGIIPQESTMFPGSFKRNLDPLLEHTIEDMWAALIKCDIAPKVAPSRSDSSKPAGADNTSDNDVEDSGYNKEYYDDIAEDNKRRWANAGRMMRVFLFT</sequence>
<keyword evidence="3" id="KW-0067">ATP-binding</keyword>
<dbReference type="Gene3D" id="1.20.1560.10">
    <property type="entry name" value="ABC transporter type 1, transmembrane domain"/>
    <property type="match status" value="1"/>
</dbReference>
<dbReference type="EMBL" id="JANBOI010003280">
    <property type="protein sequence ID" value="KAJ1718679.1"/>
    <property type="molecule type" value="Genomic_DNA"/>
</dbReference>
<dbReference type="AlphaFoldDB" id="A0A9W7XQC1"/>
<keyword evidence="2" id="KW-0547">Nucleotide-binding</keyword>
<protein>
    <recommendedName>
        <fullName evidence="7">ABC transporter domain-containing protein</fullName>
    </recommendedName>
</protein>
<evidence type="ECO:0000259" key="7">
    <source>
        <dbReference type="Pfam" id="PF00005"/>
    </source>
</evidence>
<dbReference type="InterPro" id="IPR050173">
    <property type="entry name" value="ABC_transporter_C-like"/>
</dbReference>